<evidence type="ECO:0000256" key="1">
    <source>
        <dbReference type="ARBA" id="ARBA00001933"/>
    </source>
</evidence>
<dbReference type="PROSITE" id="PS00168">
    <property type="entry name" value="TRP_SYNTHASE_BETA"/>
    <property type="match status" value="1"/>
</dbReference>
<keyword evidence="5 11" id="KW-0028">Amino-acid biosynthesis</keyword>
<sequence>MTVQTPSSPAPNSLRSLPDANGHFGQFGGRYVAETLMPLILDLEKEYRAAKEDPAFWAEFDSLMKDFVGRPSPLYHAPRMTEHFRALAPAGPNGEKRGPKIYFKREELNHTGAHKINNCIGQILLAMRMGKTKIIAETGAGQHGVATATVAARFGLPCKIFMGAKDIERQKPNVFRMRLLGAEVVSCESGSQSLKDAMNDALRYWVANVHDTFYIIGTAAGPHPYPELVRDFQSVIGKETREQIMEKEGRLPDMLVAAVGGGSNAIGLFHPFLDDPDVAMTGIEAAGHGIDTDKHAASLMGGKPGILHGNKTYLLQDEDGQITEAHSISAGLDYPGLGPEHSWLHEAGRVAYVPITDKQALEAFTLCCELEGIIPALESAHALAALPQLTAQMDADKLLVVNVSGRGDKDIFTVAEALGVEL</sequence>
<evidence type="ECO:0000256" key="10">
    <source>
        <dbReference type="ARBA" id="ARBA00049047"/>
    </source>
</evidence>
<keyword evidence="6 11" id="KW-0822">Tryptophan biosynthesis</keyword>
<evidence type="ECO:0000256" key="5">
    <source>
        <dbReference type="ARBA" id="ARBA00022605"/>
    </source>
</evidence>
<evidence type="ECO:0000256" key="4">
    <source>
        <dbReference type="ARBA" id="ARBA00011270"/>
    </source>
</evidence>
<dbReference type="InterPro" id="IPR036052">
    <property type="entry name" value="TrpB-like_PALP_sf"/>
</dbReference>
<reference evidence="13" key="1">
    <citation type="submission" date="2020-11" db="EMBL/GenBank/DDBJ databases">
        <title>Novosphingobium aureum sp. nov., a marine bacterium isolated from sediment of a salt flat.</title>
        <authorList>
            <person name="Yoo Y."/>
            <person name="Kim J.-J."/>
        </authorList>
    </citation>
    <scope>NUCLEOTIDE SEQUENCE</scope>
    <source>
        <strain evidence="13">YJ-S2-02</strain>
    </source>
</reference>
<evidence type="ECO:0000256" key="9">
    <source>
        <dbReference type="ARBA" id="ARBA00023239"/>
    </source>
</evidence>
<keyword evidence="9 11" id="KW-0456">Lyase</keyword>
<comment type="subunit">
    <text evidence="4 11">Tetramer of two alpha and two beta chains.</text>
</comment>
<dbReference type="GO" id="GO:0004834">
    <property type="term" value="F:tryptophan synthase activity"/>
    <property type="evidence" value="ECO:0007669"/>
    <property type="project" value="UniProtKB-UniRule"/>
</dbReference>
<dbReference type="CDD" id="cd06446">
    <property type="entry name" value="Trp-synth_B"/>
    <property type="match status" value="1"/>
</dbReference>
<dbReference type="EC" id="4.2.1.20" evidence="11"/>
<keyword evidence="8 11" id="KW-0057">Aromatic amino acid biosynthesis</keyword>
<dbReference type="Proteomes" id="UP000617634">
    <property type="component" value="Unassembled WGS sequence"/>
</dbReference>
<dbReference type="InterPro" id="IPR006654">
    <property type="entry name" value="Trp_synth_beta"/>
</dbReference>
<evidence type="ECO:0000256" key="7">
    <source>
        <dbReference type="ARBA" id="ARBA00022898"/>
    </source>
</evidence>
<comment type="function">
    <text evidence="11">The beta subunit is responsible for the synthesis of L-tryptophan from indole and L-serine.</text>
</comment>
<comment type="similarity">
    <text evidence="3 11">Belongs to the TrpB family.</text>
</comment>
<protein>
    <recommendedName>
        <fullName evidence="11">Tryptophan synthase beta chain</fullName>
        <ecNumber evidence="11">4.2.1.20</ecNumber>
    </recommendedName>
</protein>
<dbReference type="PANTHER" id="PTHR48077">
    <property type="entry name" value="TRYPTOPHAN SYNTHASE-RELATED"/>
    <property type="match status" value="1"/>
</dbReference>
<feature type="modified residue" description="N6-(pyridoxal phosphate)lysine" evidence="11">
    <location>
        <position position="115"/>
    </location>
</feature>
<evidence type="ECO:0000256" key="11">
    <source>
        <dbReference type="HAMAP-Rule" id="MF_00133"/>
    </source>
</evidence>
<dbReference type="FunFam" id="3.40.50.1100:FF:000004">
    <property type="entry name" value="Tryptophan synthase beta chain"/>
    <property type="match status" value="1"/>
</dbReference>
<proteinExistence type="inferred from homology"/>
<dbReference type="Pfam" id="PF00291">
    <property type="entry name" value="PALP"/>
    <property type="match status" value="1"/>
</dbReference>
<keyword evidence="14" id="KW-1185">Reference proteome</keyword>
<evidence type="ECO:0000256" key="3">
    <source>
        <dbReference type="ARBA" id="ARBA00009982"/>
    </source>
</evidence>
<name>A0A931HCF6_9SPHN</name>
<evidence type="ECO:0000313" key="14">
    <source>
        <dbReference type="Proteomes" id="UP000617634"/>
    </source>
</evidence>
<dbReference type="SUPFAM" id="SSF53686">
    <property type="entry name" value="Tryptophan synthase beta subunit-like PLP-dependent enzymes"/>
    <property type="match status" value="1"/>
</dbReference>
<dbReference type="PANTHER" id="PTHR48077:SF3">
    <property type="entry name" value="TRYPTOPHAN SYNTHASE"/>
    <property type="match status" value="1"/>
</dbReference>
<dbReference type="HAMAP" id="MF_00133">
    <property type="entry name" value="Trp_synth_beta"/>
    <property type="match status" value="1"/>
</dbReference>
<evidence type="ECO:0000256" key="6">
    <source>
        <dbReference type="ARBA" id="ARBA00022822"/>
    </source>
</evidence>
<evidence type="ECO:0000256" key="8">
    <source>
        <dbReference type="ARBA" id="ARBA00023141"/>
    </source>
</evidence>
<dbReference type="InterPro" id="IPR001926">
    <property type="entry name" value="TrpB-like_PALP"/>
</dbReference>
<dbReference type="Gene3D" id="3.40.50.1100">
    <property type="match status" value="2"/>
</dbReference>
<feature type="domain" description="Tryptophan synthase beta chain-like PALP" evidence="12">
    <location>
        <begin position="94"/>
        <end position="405"/>
    </location>
</feature>
<evidence type="ECO:0000259" key="12">
    <source>
        <dbReference type="Pfam" id="PF00291"/>
    </source>
</evidence>
<comment type="catalytic activity">
    <reaction evidence="10 11">
        <text>(1S,2R)-1-C-(indol-3-yl)glycerol 3-phosphate + L-serine = D-glyceraldehyde 3-phosphate + L-tryptophan + H2O</text>
        <dbReference type="Rhea" id="RHEA:10532"/>
        <dbReference type="ChEBI" id="CHEBI:15377"/>
        <dbReference type="ChEBI" id="CHEBI:33384"/>
        <dbReference type="ChEBI" id="CHEBI:57912"/>
        <dbReference type="ChEBI" id="CHEBI:58866"/>
        <dbReference type="ChEBI" id="CHEBI:59776"/>
        <dbReference type="EC" id="4.2.1.20"/>
    </reaction>
</comment>
<dbReference type="NCBIfam" id="TIGR00263">
    <property type="entry name" value="trpB"/>
    <property type="match status" value="1"/>
</dbReference>
<dbReference type="EMBL" id="JADZGI010000001">
    <property type="protein sequence ID" value="MBH0112889.1"/>
    <property type="molecule type" value="Genomic_DNA"/>
</dbReference>
<dbReference type="InterPro" id="IPR023026">
    <property type="entry name" value="Trp_synth_beta/beta-like"/>
</dbReference>
<evidence type="ECO:0000313" key="13">
    <source>
        <dbReference type="EMBL" id="MBH0112889.1"/>
    </source>
</evidence>
<keyword evidence="7 11" id="KW-0663">Pyridoxal phosphate</keyword>
<dbReference type="RefSeq" id="WP_197162717.1">
    <property type="nucleotide sequence ID" value="NZ_JADZGI010000001.1"/>
</dbReference>
<dbReference type="PIRSF" id="PIRSF001413">
    <property type="entry name" value="Trp_syn_beta"/>
    <property type="match status" value="1"/>
</dbReference>
<comment type="pathway">
    <text evidence="2 11">Amino-acid biosynthesis; L-tryptophan biosynthesis; L-tryptophan from chorismate: step 5/5.</text>
</comment>
<gene>
    <name evidence="11 13" type="primary">trpB</name>
    <name evidence="13" type="ORF">I5E68_07985</name>
</gene>
<comment type="caution">
    <text evidence="13">The sequence shown here is derived from an EMBL/GenBank/DDBJ whole genome shotgun (WGS) entry which is preliminary data.</text>
</comment>
<dbReference type="GO" id="GO:0005737">
    <property type="term" value="C:cytoplasm"/>
    <property type="evidence" value="ECO:0007669"/>
    <property type="project" value="TreeGrafter"/>
</dbReference>
<dbReference type="AlphaFoldDB" id="A0A931HCF6"/>
<evidence type="ECO:0000256" key="2">
    <source>
        <dbReference type="ARBA" id="ARBA00004733"/>
    </source>
</evidence>
<comment type="cofactor">
    <cofactor evidence="1 11">
        <name>pyridoxal 5'-phosphate</name>
        <dbReference type="ChEBI" id="CHEBI:597326"/>
    </cofactor>
</comment>
<organism evidence="13 14">
    <name type="scientific">Novosphingobium aureum</name>
    <dbReference type="NCBI Taxonomy" id="2792964"/>
    <lineage>
        <taxon>Bacteria</taxon>
        <taxon>Pseudomonadati</taxon>
        <taxon>Pseudomonadota</taxon>
        <taxon>Alphaproteobacteria</taxon>
        <taxon>Sphingomonadales</taxon>
        <taxon>Sphingomonadaceae</taxon>
        <taxon>Novosphingobium</taxon>
    </lineage>
</organism>
<dbReference type="FunFam" id="3.40.50.1100:FF:000001">
    <property type="entry name" value="Tryptophan synthase beta chain"/>
    <property type="match status" value="1"/>
</dbReference>
<dbReference type="InterPro" id="IPR006653">
    <property type="entry name" value="Trp_synth_b_CS"/>
</dbReference>
<accession>A0A931HCF6</accession>